<dbReference type="InterPro" id="IPR010982">
    <property type="entry name" value="Lambda_DNA-bd_dom_sf"/>
</dbReference>
<proteinExistence type="predicted"/>
<dbReference type="Pfam" id="PF01381">
    <property type="entry name" value="HTH_3"/>
    <property type="match status" value="1"/>
</dbReference>
<accession>A0ABW4BG32</accession>
<comment type="caution">
    <text evidence="2">The sequence shown here is derived from an EMBL/GenBank/DDBJ whole genome shotgun (WGS) entry which is preliminary data.</text>
</comment>
<dbReference type="Pfam" id="PF21259">
    <property type="entry name" value="Rgg_C"/>
    <property type="match status" value="1"/>
</dbReference>
<dbReference type="InterPro" id="IPR010057">
    <property type="entry name" value="Transcription_activator_Rgg_C"/>
</dbReference>
<feature type="domain" description="HTH cro/C1-type" evidence="1">
    <location>
        <begin position="9"/>
        <end position="62"/>
    </location>
</feature>
<keyword evidence="3" id="KW-1185">Reference proteome</keyword>
<organism evidence="2 3">
    <name type="scientific">Lacticaseibacillus suilingensis</name>
    <dbReference type="NCBI Taxonomy" id="2799577"/>
    <lineage>
        <taxon>Bacteria</taxon>
        <taxon>Bacillati</taxon>
        <taxon>Bacillota</taxon>
        <taxon>Bacilli</taxon>
        <taxon>Lactobacillales</taxon>
        <taxon>Lactobacillaceae</taxon>
        <taxon>Lacticaseibacillus</taxon>
    </lineage>
</organism>
<sequence>MTNYGQIYRQLRQSKGITLDAVAAETGLTSSFISRFERGKSTVSLPNFEALLTAINLAHPEFWYHAQHADLPVGLSADAAKMVLVQRQLPFLAPFLKQTDYSSENVTELTQARDEALAAYRAVSTRNRHFSYLFYQGLLTLVEHPDQPVPNRWSLPVTQYLQQVDSWGVYEVQLFKLFMPMMPTPVNLQLLRMAVKLTKQLQATPVYETMLFDLLFGDFSAQLAAHELTAAKQILTLLDEATLNNLEPLVRRFAHGWLAIVAGRRAEGHATCQAAIDLMQAVEQPAMAQLWQKRLQYFLADEKNTMVFISL</sequence>
<dbReference type="InterPro" id="IPR001387">
    <property type="entry name" value="Cro/C1-type_HTH"/>
</dbReference>
<evidence type="ECO:0000313" key="2">
    <source>
        <dbReference type="EMBL" id="MFD1399469.1"/>
    </source>
</evidence>
<dbReference type="PANTHER" id="PTHR37038:SF12">
    <property type="entry name" value="TRANSCRIPTIONAL REGULATOR"/>
    <property type="match status" value="1"/>
</dbReference>
<dbReference type="SUPFAM" id="SSF47413">
    <property type="entry name" value="lambda repressor-like DNA-binding domains"/>
    <property type="match status" value="1"/>
</dbReference>
<protein>
    <submittedName>
        <fullName evidence="2">Helix-turn-helix domain-containing protein</fullName>
    </submittedName>
</protein>
<dbReference type="CDD" id="cd00093">
    <property type="entry name" value="HTH_XRE"/>
    <property type="match status" value="1"/>
</dbReference>
<dbReference type="RefSeq" id="WP_204119628.1">
    <property type="nucleotide sequence ID" value="NZ_BOLV01000019.1"/>
</dbReference>
<dbReference type="Proteomes" id="UP001597199">
    <property type="component" value="Unassembled WGS sequence"/>
</dbReference>
<gene>
    <name evidence="2" type="ORF">ACFQ41_09120</name>
</gene>
<dbReference type="PANTHER" id="PTHR37038">
    <property type="entry name" value="TRANSCRIPTIONAL REGULATOR-RELATED"/>
    <property type="match status" value="1"/>
</dbReference>
<dbReference type="EMBL" id="JBHTOA010000033">
    <property type="protein sequence ID" value="MFD1399469.1"/>
    <property type="molecule type" value="Genomic_DNA"/>
</dbReference>
<dbReference type="Gene3D" id="1.10.260.40">
    <property type="entry name" value="lambda repressor-like DNA-binding domains"/>
    <property type="match status" value="1"/>
</dbReference>
<dbReference type="PROSITE" id="PS50943">
    <property type="entry name" value="HTH_CROC1"/>
    <property type="match status" value="1"/>
</dbReference>
<dbReference type="SMART" id="SM00530">
    <property type="entry name" value="HTH_XRE"/>
    <property type="match status" value="1"/>
</dbReference>
<evidence type="ECO:0000313" key="3">
    <source>
        <dbReference type="Proteomes" id="UP001597199"/>
    </source>
</evidence>
<dbReference type="NCBIfam" id="TIGR01716">
    <property type="entry name" value="RGG_Cterm"/>
    <property type="match status" value="1"/>
</dbReference>
<dbReference type="InterPro" id="IPR053163">
    <property type="entry name" value="HTH-type_regulator_Rgg"/>
</dbReference>
<name>A0ABW4BG32_9LACO</name>
<evidence type="ECO:0000259" key="1">
    <source>
        <dbReference type="PROSITE" id="PS50943"/>
    </source>
</evidence>
<reference evidence="3" key="1">
    <citation type="journal article" date="2019" name="Int. J. Syst. Evol. Microbiol.">
        <title>The Global Catalogue of Microorganisms (GCM) 10K type strain sequencing project: providing services to taxonomists for standard genome sequencing and annotation.</title>
        <authorList>
            <consortium name="The Broad Institute Genomics Platform"/>
            <consortium name="The Broad Institute Genome Sequencing Center for Infectious Disease"/>
            <person name="Wu L."/>
            <person name="Ma J."/>
        </authorList>
    </citation>
    <scope>NUCLEOTIDE SEQUENCE [LARGE SCALE GENOMIC DNA]</scope>
    <source>
        <strain evidence="3">CCM 9110</strain>
    </source>
</reference>